<accession>A0A1H6DS07</accession>
<dbReference type="EMBL" id="FNVO01000020">
    <property type="protein sequence ID" value="SEG87476.1"/>
    <property type="molecule type" value="Genomic_DNA"/>
</dbReference>
<sequence length="53" mass="5857">MAKGEDQEKGKHRKRQTCSVCNGAKGKWHSKNGHGKAQREWRSCGTCQGTGKV</sequence>
<evidence type="ECO:0000313" key="1">
    <source>
        <dbReference type="EMBL" id="SEG87476.1"/>
    </source>
</evidence>
<evidence type="ECO:0000313" key="2">
    <source>
        <dbReference type="Proteomes" id="UP000236723"/>
    </source>
</evidence>
<dbReference type="AlphaFoldDB" id="A0A1H6DS07"/>
<organism evidence="1 2">
    <name type="scientific">Thermomonospora echinospora</name>
    <dbReference type="NCBI Taxonomy" id="1992"/>
    <lineage>
        <taxon>Bacteria</taxon>
        <taxon>Bacillati</taxon>
        <taxon>Actinomycetota</taxon>
        <taxon>Actinomycetes</taxon>
        <taxon>Streptosporangiales</taxon>
        <taxon>Thermomonosporaceae</taxon>
        <taxon>Thermomonospora</taxon>
    </lineage>
</organism>
<protein>
    <submittedName>
        <fullName evidence="1">Uncharacterized protein</fullName>
    </submittedName>
</protein>
<gene>
    <name evidence="1" type="ORF">SAMN04489712_120139</name>
</gene>
<dbReference type="Proteomes" id="UP000236723">
    <property type="component" value="Unassembled WGS sequence"/>
</dbReference>
<proteinExistence type="predicted"/>
<name>A0A1H6DS07_9ACTN</name>
<reference evidence="2" key="1">
    <citation type="submission" date="2016-10" db="EMBL/GenBank/DDBJ databases">
        <authorList>
            <person name="Varghese N."/>
            <person name="Submissions S."/>
        </authorList>
    </citation>
    <scope>NUCLEOTIDE SEQUENCE [LARGE SCALE GENOMIC DNA]</scope>
    <source>
        <strain evidence="2">DSM 43163</strain>
    </source>
</reference>
<keyword evidence="2" id="KW-1185">Reference proteome</keyword>